<dbReference type="EMBL" id="LTAI01000249">
    <property type="protein sequence ID" value="ORD99257.1"/>
    <property type="molecule type" value="Genomic_DNA"/>
</dbReference>
<sequence length="416" mass="48584">MQVNSDKPKAYLDTKNELNFEVDDGMMTKMFFIETLVNDTVKIIDVVKGNCLTRDVDYKLKMKTCGVNDLNQQFTFITESNLNNTLFIGTLCFNNKNCYFNKENSELKITQNHNDTSKFIIEPILSESDDENNVKHKVKIVEYGQTFYLNKDKNKLIFQIEYSTPWNVTDIKEKNEIRIIDVNEELCVTTPEIFSIDKTISLRKCQTKAIPTQYFKKHANIAVLQSELRELDYYNDYPLNILFNNKYYQNDNNLINNKTIKEYYDNDKAIELPELFYKFITKNIKEENDVVEKENNIKEESDKKDENDKKDDNLYKLDKMVHKNLNTSDHHHEFSNKNDRLENGKKRINDLIANGALTYKNSKSSSGSSSGYITVTKTTTTTSKSYLNEPQEKVKKLSLLDSIKSFGRSFLYTIDN</sequence>
<feature type="region of interest" description="Disordered" evidence="1">
    <location>
        <begin position="293"/>
        <end position="313"/>
    </location>
</feature>
<organism evidence="2 3">
    <name type="scientific">Hepatospora eriocheir</name>
    <dbReference type="NCBI Taxonomy" id="1081669"/>
    <lineage>
        <taxon>Eukaryota</taxon>
        <taxon>Fungi</taxon>
        <taxon>Fungi incertae sedis</taxon>
        <taxon>Microsporidia</taxon>
        <taxon>Hepatosporidae</taxon>
        <taxon>Hepatospora</taxon>
    </lineage>
</organism>
<name>A0A1X0QHK2_9MICR</name>
<dbReference type="Proteomes" id="UP000192501">
    <property type="component" value="Unassembled WGS sequence"/>
</dbReference>
<accession>A0A1X0QHK2</accession>
<evidence type="ECO:0000313" key="3">
    <source>
        <dbReference type="Proteomes" id="UP000192501"/>
    </source>
</evidence>
<evidence type="ECO:0000313" key="2">
    <source>
        <dbReference type="EMBL" id="ORD99257.1"/>
    </source>
</evidence>
<evidence type="ECO:0000256" key="1">
    <source>
        <dbReference type="SAM" id="MobiDB-lite"/>
    </source>
</evidence>
<protein>
    <submittedName>
        <fullName evidence="2">Uncharacterized protein</fullName>
    </submittedName>
</protein>
<dbReference type="VEuPathDB" id="MicrosporidiaDB:HERIO_556"/>
<reference evidence="2 3" key="1">
    <citation type="journal article" date="2017" name="Environ. Microbiol.">
        <title>Decay of the glycolytic pathway and adaptation to intranuclear parasitism within Enterocytozoonidae microsporidia.</title>
        <authorList>
            <person name="Wiredu Boakye D."/>
            <person name="Jaroenlak P."/>
            <person name="Prachumwat A."/>
            <person name="Williams T.A."/>
            <person name="Bateman K.S."/>
            <person name="Itsathitphaisarn O."/>
            <person name="Sritunyalucksana K."/>
            <person name="Paszkiewicz K.H."/>
            <person name="Moore K.A."/>
            <person name="Stentiford G.D."/>
            <person name="Williams B.A."/>
        </authorList>
    </citation>
    <scope>NUCLEOTIDE SEQUENCE [LARGE SCALE GENOMIC DNA]</scope>
    <source>
        <strain evidence="3">canceri</strain>
    </source>
</reference>
<dbReference type="AlphaFoldDB" id="A0A1X0QHK2"/>
<gene>
    <name evidence="2" type="ORF">A0H76_1150</name>
</gene>
<proteinExistence type="predicted"/>
<dbReference type="VEuPathDB" id="MicrosporidiaDB:A0H76_1150"/>
<comment type="caution">
    <text evidence="2">The sequence shown here is derived from an EMBL/GenBank/DDBJ whole genome shotgun (WGS) entry which is preliminary data.</text>
</comment>